<feature type="compositionally biased region" description="Polar residues" evidence="3">
    <location>
        <begin position="179"/>
        <end position="214"/>
    </location>
</feature>
<dbReference type="InterPro" id="IPR000408">
    <property type="entry name" value="Reg_chr_condens"/>
</dbReference>
<dbReference type="PANTHER" id="PTHR35163">
    <property type="entry name" value="OS02G0467300 PROTEIN"/>
    <property type="match status" value="1"/>
</dbReference>
<evidence type="ECO:0000259" key="4">
    <source>
        <dbReference type="Pfam" id="PF25390"/>
    </source>
</evidence>
<feature type="coiled-coil region" evidence="2">
    <location>
        <begin position="616"/>
        <end position="740"/>
    </location>
</feature>
<dbReference type="EnsemblPlants" id="EMT25141">
    <property type="protein sequence ID" value="EMT25141"/>
    <property type="gene ID" value="F775_15705"/>
</dbReference>
<dbReference type="Pfam" id="PF25390">
    <property type="entry name" value="WD40_RLD"/>
    <property type="match status" value="1"/>
</dbReference>
<dbReference type="PRINTS" id="PR00633">
    <property type="entry name" value="RCCNDNSATION"/>
</dbReference>
<dbReference type="InterPro" id="IPR058923">
    <property type="entry name" value="RCC1-like_dom"/>
</dbReference>
<dbReference type="PROSITE" id="PS50012">
    <property type="entry name" value="RCC1_3"/>
    <property type="match status" value="5"/>
</dbReference>
<sequence>MNGGGGGGGGGEVGFVGGGGEEEEMDEDGAREAGKEQVVLMWGYLPGVSPQRSPLLGPVPVRLPPAAAGDAWRDVCGGGCGFAMAISESGKLLTWGSTDDMGQSYVTAGKHEETPEAFPLPSDVAIARADAGWAHCVAITDEGVVYTWGWKECVPTGRVIADQASVGTLEKDERQSAIANNQDISHNKGNSIAVSPRSQVSRTSSGAASGPSESRGTEESTKRRRLSPAKQGNDSSTSGDENLSAPPCVVTFNTGVKITAVAAGGRHTLALSDFGQVWGWGYGGEGQLGLGSRIRTVSSPHPIPCIESTSYGKDRLSAMKGNKNAEGQINKVTGNRVTAIACGGRHSVVVTDSGALLAFGWGLYGQCGQGNTDDVLSPTCVSAILGVKMQDVAAGLWHTVSISADGDVYSFGGNQFGQLGIGSDQAETIPKLVDAPSLENKNARSVSCGARHSAIITDEGEVFCWGWNKYGQLGLGDSMDRNVPCIVPVDEYHLLNVSCGCNETSDDDDEYMSEFEFSSMQMEYFQTPDTVIDPSFCGLVTESDRRYILHRQRAGKFVAFEGTDTGRRFIGCATEDGVNCGILEWVDAPWPVILQRCLSKLWDMYHEQNLGRAQDNEAHGIEVAKLQKELDSLANQYSQLVDDVSKLFDYQDGIKSHDMDCTSQAINELKEKKKQLEEQAKIELQMEKLKLKKEQRCILQSQADIIQNTRKAMKELEVEKDLLKEEKKKLENVIAELLKVGHGCKEKLDKINEVVMEE</sequence>
<evidence type="ECO:0000313" key="5">
    <source>
        <dbReference type="EnsemblPlants" id="EMT25141"/>
    </source>
</evidence>
<proteinExistence type="predicted"/>
<keyword evidence="1" id="KW-0677">Repeat</keyword>
<dbReference type="SUPFAM" id="SSF50985">
    <property type="entry name" value="RCC1/BLIP-II"/>
    <property type="match status" value="1"/>
</dbReference>
<dbReference type="InterPro" id="IPR009091">
    <property type="entry name" value="RCC1/BLIP-II"/>
</dbReference>
<protein>
    <recommendedName>
        <fullName evidence="4">RCC1-like domain-containing protein</fullName>
    </recommendedName>
</protein>
<reference evidence="5" key="1">
    <citation type="submission" date="2015-06" db="UniProtKB">
        <authorList>
            <consortium name="EnsemblPlants"/>
        </authorList>
    </citation>
    <scope>IDENTIFICATION</scope>
</reference>
<dbReference type="AlphaFoldDB" id="M8CNM4"/>
<feature type="compositionally biased region" description="Polar residues" evidence="3">
    <location>
        <begin position="230"/>
        <end position="241"/>
    </location>
</feature>
<feature type="region of interest" description="Disordered" evidence="3">
    <location>
        <begin position="1"/>
        <end position="33"/>
    </location>
</feature>
<dbReference type="Gene3D" id="2.130.10.30">
    <property type="entry name" value="Regulator of chromosome condensation 1/beta-lactamase-inhibitor protein II"/>
    <property type="match status" value="3"/>
</dbReference>
<name>M8CNM4_AEGTA</name>
<feature type="region of interest" description="Disordered" evidence="3">
    <location>
        <begin position="179"/>
        <end position="246"/>
    </location>
</feature>
<organism evidence="5">
    <name type="scientific">Aegilops tauschii</name>
    <name type="common">Tausch's goatgrass</name>
    <name type="synonym">Aegilops squarrosa</name>
    <dbReference type="NCBI Taxonomy" id="37682"/>
    <lineage>
        <taxon>Eukaryota</taxon>
        <taxon>Viridiplantae</taxon>
        <taxon>Streptophyta</taxon>
        <taxon>Embryophyta</taxon>
        <taxon>Tracheophyta</taxon>
        <taxon>Spermatophyta</taxon>
        <taxon>Magnoliopsida</taxon>
        <taxon>Liliopsida</taxon>
        <taxon>Poales</taxon>
        <taxon>Poaceae</taxon>
        <taxon>BOP clade</taxon>
        <taxon>Pooideae</taxon>
        <taxon>Triticodae</taxon>
        <taxon>Triticeae</taxon>
        <taxon>Triticinae</taxon>
        <taxon>Aegilops</taxon>
    </lineage>
</organism>
<dbReference type="PANTHER" id="PTHR35163:SF13">
    <property type="entry name" value="NB-ARC DOMAIN-CONTAINING PROTEIN"/>
    <property type="match status" value="1"/>
</dbReference>
<dbReference type="PROSITE" id="PS00626">
    <property type="entry name" value="RCC1_2"/>
    <property type="match status" value="3"/>
</dbReference>
<feature type="compositionally biased region" description="Gly residues" evidence="3">
    <location>
        <begin position="1"/>
        <end position="19"/>
    </location>
</feature>
<feature type="domain" description="RCC1-like" evidence="4">
    <location>
        <begin position="244"/>
        <end position="502"/>
    </location>
</feature>
<accession>M8CNM4</accession>
<keyword evidence="2" id="KW-0175">Coiled coil</keyword>
<evidence type="ECO:0000256" key="1">
    <source>
        <dbReference type="ARBA" id="ARBA00022737"/>
    </source>
</evidence>
<evidence type="ECO:0000256" key="2">
    <source>
        <dbReference type="SAM" id="Coils"/>
    </source>
</evidence>
<evidence type="ECO:0000256" key="3">
    <source>
        <dbReference type="SAM" id="MobiDB-lite"/>
    </source>
</evidence>